<evidence type="ECO:0000313" key="2">
    <source>
        <dbReference type="EMBL" id="KAA6359420.1"/>
    </source>
</evidence>
<keyword evidence="1" id="KW-0732">Signal</keyword>
<comment type="caution">
    <text evidence="2">The sequence shown here is derived from an EMBL/GenBank/DDBJ whole genome shotgun (WGS) entry which is preliminary data.</text>
</comment>
<dbReference type="AlphaFoldDB" id="A0A5J4TNK7"/>
<dbReference type="EMBL" id="SNRW01028416">
    <property type="protein sequence ID" value="KAA6359420.1"/>
    <property type="molecule type" value="Genomic_DNA"/>
</dbReference>
<gene>
    <name evidence="2" type="ORF">EZS28_045054</name>
</gene>
<evidence type="ECO:0000313" key="3">
    <source>
        <dbReference type="Proteomes" id="UP000324800"/>
    </source>
</evidence>
<protein>
    <submittedName>
        <fullName evidence="2">Uncharacterized protein</fullName>
    </submittedName>
</protein>
<dbReference type="Proteomes" id="UP000324800">
    <property type="component" value="Unassembled WGS sequence"/>
</dbReference>
<organism evidence="2 3">
    <name type="scientific">Streblomastix strix</name>
    <dbReference type="NCBI Taxonomy" id="222440"/>
    <lineage>
        <taxon>Eukaryota</taxon>
        <taxon>Metamonada</taxon>
        <taxon>Preaxostyla</taxon>
        <taxon>Oxymonadida</taxon>
        <taxon>Streblomastigidae</taxon>
        <taxon>Streblomastix</taxon>
    </lineage>
</organism>
<sequence length="207" mass="22725">MFMAFNKLAFVLVFAILSSGEEDLDQGTFAYSSNEIDSNGYLQIKGSKKGSDADATDTSLNIRDFKAFVNGTKYTDDSFYTVSKTDFPNLPAVTGAATIGCSIIAGDYTYQFVHLGLAAKFYAKENIAPSFTWLLANAPTRRVYKDKPAGADSSWNDLELEYTCYRNEPDYDFVSPTIHKYGVVDAQCFPNDEVPTSLTTCTGTSTV</sequence>
<accession>A0A5J4TNK7</accession>
<evidence type="ECO:0000256" key="1">
    <source>
        <dbReference type="SAM" id="SignalP"/>
    </source>
</evidence>
<proteinExistence type="predicted"/>
<feature type="non-terminal residue" evidence="2">
    <location>
        <position position="207"/>
    </location>
</feature>
<reference evidence="2 3" key="1">
    <citation type="submission" date="2019-03" db="EMBL/GenBank/DDBJ databases">
        <title>Single cell metagenomics reveals metabolic interactions within the superorganism composed of flagellate Streblomastix strix and complex community of Bacteroidetes bacteria on its surface.</title>
        <authorList>
            <person name="Treitli S.C."/>
            <person name="Kolisko M."/>
            <person name="Husnik F."/>
            <person name="Keeling P."/>
            <person name="Hampl V."/>
        </authorList>
    </citation>
    <scope>NUCLEOTIDE SEQUENCE [LARGE SCALE GENOMIC DNA]</scope>
    <source>
        <strain evidence="2">ST1C</strain>
    </source>
</reference>
<name>A0A5J4TNK7_9EUKA</name>
<feature type="signal peptide" evidence="1">
    <location>
        <begin position="1"/>
        <end position="20"/>
    </location>
</feature>
<feature type="chain" id="PRO_5023879667" evidence="1">
    <location>
        <begin position="21"/>
        <end position="207"/>
    </location>
</feature>